<accession>A0ABT8EI18</accession>
<organism evidence="8 9">
    <name type="scientific">Alcaligenes endophyticus</name>
    <dbReference type="NCBI Taxonomy" id="1929088"/>
    <lineage>
        <taxon>Bacteria</taxon>
        <taxon>Pseudomonadati</taxon>
        <taxon>Pseudomonadota</taxon>
        <taxon>Betaproteobacteria</taxon>
        <taxon>Burkholderiales</taxon>
        <taxon>Alcaligenaceae</taxon>
        <taxon>Alcaligenes</taxon>
    </lineage>
</organism>
<keyword evidence="4" id="KW-1133">Transmembrane helix</keyword>
<dbReference type="PROSITE" id="PS50112">
    <property type="entry name" value="PAS"/>
    <property type="match status" value="1"/>
</dbReference>
<dbReference type="SMART" id="SM00283">
    <property type="entry name" value="MA"/>
    <property type="match status" value="1"/>
</dbReference>
<dbReference type="InterPro" id="IPR000014">
    <property type="entry name" value="PAS"/>
</dbReference>
<dbReference type="SUPFAM" id="SSF55785">
    <property type="entry name" value="PYP-like sensor domain (PAS domain)"/>
    <property type="match status" value="1"/>
</dbReference>
<feature type="transmembrane region" description="Helical" evidence="4">
    <location>
        <begin position="202"/>
        <end position="221"/>
    </location>
</feature>
<dbReference type="PROSITE" id="PS50885">
    <property type="entry name" value="HAMP"/>
    <property type="match status" value="1"/>
</dbReference>
<dbReference type="InterPro" id="IPR004090">
    <property type="entry name" value="Chemotax_Me-accpt_rcpt"/>
</dbReference>
<gene>
    <name evidence="8" type="ORF">LMS43_06480</name>
</gene>
<dbReference type="InterPro" id="IPR013655">
    <property type="entry name" value="PAS_fold_3"/>
</dbReference>
<comment type="caution">
    <text evidence="8">The sequence shown here is derived from an EMBL/GenBank/DDBJ whole genome shotgun (WGS) entry which is preliminary data.</text>
</comment>
<dbReference type="CDD" id="cd11386">
    <property type="entry name" value="MCP_signal"/>
    <property type="match status" value="1"/>
</dbReference>
<evidence type="ECO:0000259" key="5">
    <source>
        <dbReference type="PROSITE" id="PS50111"/>
    </source>
</evidence>
<dbReference type="SUPFAM" id="SSF58104">
    <property type="entry name" value="Methyl-accepting chemotaxis protein (MCP) signaling domain"/>
    <property type="match status" value="1"/>
</dbReference>
<dbReference type="PROSITE" id="PS50111">
    <property type="entry name" value="CHEMOTAXIS_TRANSDUC_2"/>
    <property type="match status" value="1"/>
</dbReference>
<dbReference type="PRINTS" id="PR00260">
    <property type="entry name" value="CHEMTRNSDUCR"/>
</dbReference>
<dbReference type="Proteomes" id="UP001168613">
    <property type="component" value="Unassembled WGS sequence"/>
</dbReference>
<feature type="domain" description="PAS" evidence="6">
    <location>
        <begin position="25"/>
        <end position="76"/>
    </location>
</feature>
<dbReference type="PANTHER" id="PTHR43531:SF11">
    <property type="entry name" value="METHYL-ACCEPTING CHEMOTAXIS PROTEIN 3"/>
    <property type="match status" value="1"/>
</dbReference>
<feature type="domain" description="Methyl-accepting transducer" evidence="5">
    <location>
        <begin position="280"/>
        <end position="509"/>
    </location>
</feature>
<evidence type="ECO:0000259" key="6">
    <source>
        <dbReference type="PROSITE" id="PS50112"/>
    </source>
</evidence>
<dbReference type="InterPro" id="IPR003660">
    <property type="entry name" value="HAMP_dom"/>
</dbReference>
<comment type="similarity">
    <text evidence="2">Belongs to the methyl-accepting chemotaxis (MCP) protein family.</text>
</comment>
<name>A0ABT8EI18_9BURK</name>
<dbReference type="PANTHER" id="PTHR43531">
    <property type="entry name" value="PROTEIN ICFG"/>
    <property type="match status" value="1"/>
</dbReference>
<feature type="domain" description="HAMP" evidence="7">
    <location>
        <begin position="223"/>
        <end position="275"/>
    </location>
</feature>
<keyword evidence="4" id="KW-0472">Membrane</keyword>
<evidence type="ECO:0000313" key="9">
    <source>
        <dbReference type="Proteomes" id="UP001168613"/>
    </source>
</evidence>
<keyword evidence="4" id="KW-0812">Transmembrane</keyword>
<dbReference type="NCBIfam" id="TIGR00229">
    <property type="entry name" value="sensory_box"/>
    <property type="match status" value="1"/>
</dbReference>
<dbReference type="RefSeq" id="WP_266125093.1">
    <property type="nucleotide sequence ID" value="NZ_JAJHNU010000001.1"/>
</dbReference>
<evidence type="ECO:0000259" key="7">
    <source>
        <dbReference type="PROSITE" id="PS50885"/>
    </source>
</evidence>
<dbReference type="SMART" id="SM00091">
    <property type="entry name" value="PAS"/>
    <property type="match status" value="1"/>
</dbReference>
<evidence type="ECO:0000313" key="8">
    <source>
        <dbReference type="EMBL" id="MDN4120928.1"/>
    </source>
</evidence>
<sequence length="548" mass="60011">MRKNFPINNTETVIQDDQYLISKTDTKGRIVYANPAFIEISGFSQEELTGQAHNIVRHPDMPQEVFADLWTTLKNGEAWEGIVKNRRKDGGFYWVKANAGPIIEQGVVTGYASVRTRAQKEEINQAEQFYQQLNQGSTGPWRVQKGRIVRGGWTQPFYLLARLWSSDLGAAFARSILLTLIVALSLALSLHYIEAPNSSKHLLSAALTAGLIVLLAAQLRLRHRTLKSFNNAAQIAQQIAAGNLGLDMQEQQLTELGKLGTNLELMRKSLLSISTDVDQSVLENLDMAQLLSQNSRQLDVRTVEQAASLQQTTASLANFSSTVHQTAANAQASHELSQRSSEYVQKGNHTVAELSLAMNAILASSEKIRGIVRMIEHIAFQTNILSINASIESARAGTAGRGFAVVASEVRTLARQASEAAEQIKGLIEDTCSQSRNGAEHTKEVELAMHDILKSSSEVALLMAEISAATGEQSTGLEQLNLALQQVDKITTDNADLARNLHHSVESMNHNQAQLRDAIAVFNYGDKKAIMAPLDQVTARTKTALLPQ</sequence>
<dbReference type="Pfam" id="PF08447">
    <property type="entry name" value="PAS_3"/>
    <property type="match status" value="1"/>
</dbReference>
<evidence type="ECO:0000256" key="2">
    <source>
        <dbReference type="ARBA" id="ARBA00029447"/>
    </source>
</evidence>
<evidence type="ECO:0000256" key="1">
    <source>
        <dbReference type="ARBA" id="ARBA00022500"/>
    </source>
</evidence>
<proteinExistence type="inferred from homology"/>
<protein>
    <submittedName>
        <fullName evidence="8">Methyl-accepting chemotaxis protein</fullName>
    </submittedName>
</protein>
<dbReference type="CDD" id="cd00130">
    <property type="entry name" value="PAS"/>
    <property type="match status" value="1"/>
</dbReference>
<dbReference type="Gene3D" id="3.30.450.20">
    <property type="entry name" value="PAS domain"/>
    <property type="match status" value="1"/>
</dbReference>
<evidence type="ECO:0000256" key="3">
    <source>
        <dbReference type="PROSITE-ProRule" id="PRU00284"/>
    </source>
</evidence>
<keyword evidence="9" id="KW-1185">Reference proteome</keyword>
<reference evidence="8" key="1">
    <citation type="submission" date="2021-11" db="EMBL/GenBank/DDBJ databases">
        <title>Draft genome sequence of Alcaligenes endophyticus type strain CCUG 75668T.</title>
        <authorList>
            <person name="Salva-Serra F."/>
            <person name="Duran R.E."/>
            <person name="Seeger M."/>
            <person name="Moore E.R.B."/>
            <person name="Jaen-Luchoro D."/>
        </authorList>
    </citation>
    <scope>NUCLEOTIDE SEQUENCE</scope>
    <source>
        <strain evidence="8">CCUG 75668</strain>
    </source>
</reference>
<keyword evidence="3" id="KW-0807">Transducer</keyword>
<feature type="transmembrane region" description="Helical" evidence="4">
    <location>
        <begin position="171"/>
        <end position="190"/>
    </location>
</feature>
<dbReference type="InterPro" id="IPR051310">
    <property type="entry name" value="MCP_chemotaxis"/>
</dbReference>
<keyword evidence="1" id="KW-0145">Chemotaxis</keyword>
<dbReference type="Pfam" id="PF00015">
    <property type="entry name" value="MCPsignal"/>
    <property type="match status" value="1"/>
</dbReference>
<dbReference type="InterPro" id="IPR004089">
    <property type="entry name" value="MCPsignal_dom"/>
</dbReference>
<evidence type="ECO:0000256" key="4">
    <source>
        <dbReference type="SAM" id="Phobius"/>
    </source>
</evidence>
<dbReference type="Gene3D" id="1.10.287.950">
    <property type="entry name" value="Methyl-accepting chemotaxis protein"/>
    <property type="match status" value="1"/>
</dbReference>
<dbReference type="InterPro" id="IPR035965">
    <property type="entry name" value="PAS-like_dom_sf"/>
</dbReference>
<dbReference type="EMBL" id="JAJHNU010000001">
    <property type="protein sequence ID" value="MDN4120928.1"/>
    <property type="molecule type" value="Genomic_DNA"/>
</dbReference>